<gene>
    <name evidence="3" type="ORF">JOF56_002967</name>
</gene>
<evidence type="ECO:0000313" key="4">
    <source>
        <dbReference type="Proteomes" id="UP001519332"/>
    </source>
</evidence>
<dbReference type="InterPro" id="IPR045931">
    <property type="entry name" value="DUF6350"/>
</dbReference>
<dbReference type="EMBL" id="JAGINW010000001">
    <property type="protein sequence ID" value="MBP2322582.1"/>
    <property type="molecule type" value="Genomic_DNA"/>
</dbReference>
<evidence type="ECO:0000256" key="1">
    <source>
        <dbReference type="SAM" id="MobiDB-lite"/>
    </source>
</evidence>
<organism evidence="3 4">
    <name type="scientific">Kibdelosporangium banguiense</name>
    <dbReference type="NCBI Taxonomy" id="1365924"/>
    <lineage>
        <taxon>Bacteria</taxon>
        <taxon>Bacillati</taxon>
        <taxon>Actinomycetota</taxon>
        <taxon>Actinomycetes</taxon>
        <taxon>Pseudonocardiales</taxon>
        <taxon>Pseudonocardiaceae</taxon>
        <taxon>Kibdelosporangium</taxon>
    </lineage>
</organism>
<dbReference type="Pfam" id="PF19877">
    <property type="entry name" value="DUF6350"/>
    <property type="match status" value="1"/>
</dbReference>
<feature type="transmembrane region" description="Helical" evidence="2">
    <location>
        <begin position="282"/>
        <end position="302"/>
    </location>
</feature>
<name>A0ABS4TDT9_9PSEU</name>
<feature type="transmembrane region" description="Helical" evidence="2">
    <location>
        <begin position="314"/>
        <end position="333"/>
    </location>
</feature>
<keyword evidence="2" id="KW-0812">Transmembrane</keyword>
<reference evidence="3 4" key="1">
    <citation type="submission" date="2021-03" db="EMBL/GenBank/DDBJ databases">
        <title>Sequencing the genomes of 1000 actinobacteria strains.</title>
        <authorList>
            <person name="Klenk H.-P."/>
        </authorList>
    </citation>
    <scope>NUCLEOTIDE SEQUENCE [LARGE SCALE GENOMIC DNA]</scope>
    <source>
        <strain evidence="3 4">DSM 46670</strain>
    </source>
</reference>
<feature type="transmembrane region" description="Helical" evidence="2">
    <location>
        <begin position="85"/>
        <end position="105"/>
    </location>
</feature>
<feature type="transmembrane region" description="Helical" evidence="2">
    <location>
        <begin position="215"/>
        <end position="234"/>
    </location>
</feature>
<feature type="transmembrane region" description="Helical" evidence="2">
    <location>
        <begin position="54"/>
        <end position="73"/>
    </location>
</feature>
<feature type="transmembrane region" description="Helical" evidence="2">
    <location>
        <begin position="20"/>
        <end position="42"/>
    </location>
</feature>
<feature type="transmembrane region" description="Helical" evidence="2">
    <location>
        <begin position="117"/>
        <end position="137"/>
    </location>
</feature>
<sequence length="452" mass="46274">MSLYPDLDEDLDPDLERGRVRALLVASAGPLFMGYAGVVVLLTLVISVATKAEITTASVLSAALPGWLGAYQVPLDLGGHDLGALPLLPTLLVVLLVGRAAGNAADRMEITSARDTVSIVGAIAVTHAIAGGVIAGATSSAAFLDGMLVPAVVSALAAIIGLARRGYFEELIERVDELVVHGLRAGLIGLAAVLGIGALIFLLGLSMSFMTVKALFSPGIGDSVGMFLLSVLYLPNAVLGGTAFAAGPGVTIGSLTATPLHFSGGPLPGVPILAALPESGAPWWPLVFVLPLAAGALVGWVLRNSSEDPIARLRAVGAAAVVVAASCVVLGLGSGGRLANGVFNPLNMHPWSLGMAMLLWIALPGAVVTWWAGARLVLAPSRGLLDDSDDSDDFTVAEAAAEEAPEEETDTAEEEPPAAEQEQPDEEPAEQPPAETAEQSPDRADLPDEIDK</sequence>
<protein>
    <submittedName>
        <fullName evidence="3">Uncharacterized protein</fullName>
    </submittedName>
</protein>
<evidence type="ECO:0000313" key="3">
    <source>
        <dbReference type="EMBL" id="MBP2322582.1"/>
    </source>
</evidence>
<evidence type="ECO:0000256" key="2">
    <source>
        <dbReference type="SAM" id="Phobius"/>
    </source>
</evidence>
<feature type="region of interest" description="Disordered" evidence="1">
    <location>
        <begin position="387"/>
        <end position="452"/>
    </location>
</feature>
<proteinExistence type="predicted"/>
<feature type="transmembrane region" description="Helical" evidence="2">
    <location>
        <begin position="185"/>
        <end position="209"/>
    </location>
</feature>
<feature type="transmembrane region" description="Helical" evidence="2">
    <location>
        <begin position="353"/>
        <end position="372"/>
    </location>
</feature>
<feature type="compositionally biased region" description="Acidic residues" evidence="1">
    <location>
        <begin position="387"/>
        <end position="429"/>
    </location>
</feature>
<comment type="caution">
    <text evidence="3">The sequence shown here is derived from an EMBL/GenBank/DDBJ whole genome shotgun (WGS) entry which is preliminary data.</text>
</comment>
<dbReference type="Proteomes" id="UP001519332">
    <property type="component" value="Unassembled WGS sequence"/>
</dbReference>
<feature type="transmembrane region" description="Helical" evidence="2">
    <location>
        <begin position="241"/>
        <end position="262"/>
    </location>
</feature>
<accession>A0ABS4TDT9</accession>
<keyword evidence="2" id="KW-1133">Transmembrane helix</keyword>
<dbReference type="RefSeq" id="WP_209638123.1">
    <property type="nucleotide sequence ID" value="NZ_JAGINW010000001.1"/>
</dbReference>
<keyword evidence="4" id="KW-1185">Reference proteome</keyword>
<feature type="transmembrane region" description="Helical" evidence="2">
    <location>
        <begin position="143"/>
        <end position="164"/>
    </location>
</feature>
<keyword evidence="2" id="KW-0472">Membrane</keyword>